<evidence type="ECO:0000313" key="1">
    <source>
        <dbReference type="EMBL" id="KAL2799139.1"/>
    </source>
</evidence>
<dbReference type="Proteomes" id="UP001610563">
    <property type="component" value="Unassembled WGS sequence"/>
</dbReference>
<organism evidence="1 2">
    <name type="scientific">Aspergillus keveii</name>
    <dbReference type="NCBI Taxonomy" id="714993"/>
    <lineage>
        <taxon>Eukaryota</taxon>
        <taxon>Fungi</taxon>
        <taxon>Dikarya</taxon>
        <taxon>Ascomycota</taxon>
        <taxon>Pezizomycotina</taxon>
        <taxon>Eurotiomycetes</taxon>
        <taxon>Eurotiomycetidae</taxon>
        <taxon>Eurotiales</taxon>
        <taxon>Aspergillaceae</taxon>
        <taxon>Aspergillus</taxon>
        <taxon>Aspergillus subgen. Nidulantes</taxon>
    </lineage>
</organism>
<dbReference type="EMBL" id="JBFTWV010000009">
    <property type="protein sequence ID" value="KAL2799139.1"/>
    <property type="molecule type" value="Genomic_DNA"/>
</dbReference>
<accession>A0ABR4GKN7</accession>
<proteinExistence type="predicted"/>
<comment type="caution">
    <text evidence="1">The sequence shown here is derived from an EMBL/GenBank/DDBJ whole genome shotgun (WGS) entry which is preliminary data.</text>
</comment>
<protein>
    <submittedName>
        <fullName evidence="1">Uncharacterized protein</fullName>
    </submittedName>
</protein>
<evidence type="ECO:0000313" key="2">
    <source>
        <dbReference type="Proteomes" id="UP001610563"/>
    </source>
</evidence>
<keyword evidence="2" id="KW-1185">Reference proteome</keyword>
<name>A0ABR4GKN7_9EURO</name>
<gene>
    <name evidence="1" type="ORF">BJX66DRAFT_294033</name>
</gene>
<reference evidence="1 2" key="1">
    <citation type="submission" date="2024-07" db="EMBL/GenBank/DDBJ databases">
        <title>Section-level genome sequencing and comparative genomics of Aspergillus sections Usti and Cavernicolus.</title>
        <authorList>
            <consortium name="Lawrence Berkeley National Laboratory"/>
            <person name="Nybo J.L."/>
            <person name="Vesth T.C."/>
            <person name="Theobald S."/>
            <person name="Frisvad J.C."/>
            <person name="Larsen T.O."/>
            <person name="Kjaerboelling I."/>
            <person name="Rothschild-Mancinelli K."/>
            <person name="Lyhne E.K."/>
            <person name="Kogle M.E."/>
            <person name="Barry K."/>
            <person name="Clum A."/>
            <person name="Na H."/>
            <person name="Ledsgaard L."/>
            <person name="Lin J."/>
            <person name="Lipzen A."/>
            <person name="Kuo A."/>
            <person name="Riley R."/>
            <person name="Mondo S."/>
            <person name="Labutti K."/>
            <person name="Haridas S."/>
            <person name="Pangalinan J."/>
            <person name="Salamov A.A."/>
            <person name="Simmons B.A."/>
            <person name="Magnuson J.K."/>
            <person name="Chen J."/>
            <person name="Drula E."/>
            <person name="Henrissat B."/>
            <person name="Wiebenga A."/>
            <person name="Lubbers R.J."/>
            <person name="Gomes A.C."/>
            <person name="Makela M.R."/>
            <person name="Stajich J."/>
            <person name="Grigoriev I.V."/>
            <person name="Mortensen U.H."/>
            <person name="De Vries R.P."/>
            <person name="Baker S.E."/>
            <person name="Andersen M.R."/>
        </authorList>
    </citation>
    <scope>NUCLEOTIDE SEQUENCE [LARGE SCALE GENOMIC DNA]</scope>
    <source>
        <strain evidence="1 2">CBS 209.92</strain>
    </source>
</reference>
<sequence length="180" mass="20178">MNQPLWVNRGNACRSRSSMTPLKQGGALLCCYCCCRCRGLLADAGEGSMPSDWRVRPGIEVLFQGCLGVLCAAYGSQGFEYSLPLFAEKRSQTPQSVADWLPTVLTRPDSTAIARSTPWHASRPPKPGNKSSSAYAAAPIWLWLAPWFQCGIWTFWLPFPANRARWFRHLCLRQQRGELQ</sequence>